<dbReference type="Proteomes" id="UP000652761">
    <property type="component" value="Unassembled WGS sequence"/>
</dbReference>
<comment type="caution">
    <text evidence="1">The sequence shown here is derived from an EMBL/GenBank/DDBJ whole genome shotgun (WGS) entry which is preliminary data.</text>
</comment>
<dbReference type="OrthoDB" id="289038at2759"/>
<keyword evidence="2" id="KW-1185">Reference proteome</keyword>
<gene>
    <name evidence="1" type="ORF">Taro_018314</name>
</gene>
<dbReference type="EMBL" id="NMUH01000850">
    <property type="protein sequence ID" value="MQL85791.1"/>
    <property type="molecule type" value="Genomic_DNA"/>
</dbReference>
<accession>A0A843UR31</accession>
<dbReference type="Gene3D" id="3.10.20.90">
    <property type="entry name" value="Phosphatidylinositol 3-kinase Catalytic Subunit, Chain A, domain 1"/>
    <property type="match status" value="1"/>
</dbReference>
<proteinExistence type="predicted"/>
<reference evidence="1" key="1">
    <citation type="submission" date="2017-07" db="EMBL/GenBank/DDBJ databases">
        <title>Taro Niue Genome Assembly and Annotation.</title>
        <authorList>
            <person name="Atibalentja N."/>
            <person name="Keating K."/>
            <person name="Fields C.J."/>
        </authorList>
    </citation>
    <scope>NUCLEOTIDE SEQUENCE</scope>
    <source>
        <strain evidence="1">Niue_2</strain>
        <tissue evidence="1">Leaf</tissue>
    </source>
</reference>
<protein>
    <submittedName>
        <fullName evidence="1">Uncharacterized protein</fullName>
    </submittedName>
</protein>
<sequence>MVKTRNLGSKIPNRDPIDVSFSPTRPGGLKIQLQTMTRQGQQTIQQIYLDFFIHYSIRFYREDGDIICYQKSPPLENEELCRYPDVSSFLEYVHNRLLHFSLINLVISQEEPKVEADSDLVTGACMSDSNRSIFRR</sequence>
<evidence type="ECO:0000313" key="2">
    <source>
        <dbReference type="Proteomes" id="UP000652761"/>
    </source>
</evidence>
<organism evidence="1 2">
    <name type="scientific">Colocasia esculenta</name>
    <name type="common">Wild taro</name>
    <name type="synonym">Arum esculentum</name>
    <dbReference type="NCBI Taxonomy" id="4460"/>
    <lineage>
        <taxon>Eukaryota</taxon>
        <taxon>Viridiplantae</taxon>
        <taxon>Streptophyta</taxon>
        <taxon>Embryophyta</taxon>
        <taxon>Tracheophyta</taxon>
        <taxon>Spermatophyta</taxon>
        <taxon>Magnoliopsida</taxon>
        <taxon>Liliopsida</taxon>
        <taxon>Araceae</taxon>
        <taxon>Aroideae</taxon>
        <taxon>Colocasieae</taxon>
        <taxon>Colocasia</taxon>
    </lineage>
</organism>
<name>A0A843UR31_COLES</name>
<dbReference type="AlphaFoldDB" id="A0A843UR31"/>
<evidence type="ECO:0000313" key="1">
    <source>
        <dbReference type="EMBL" id="MQL85791.1"/>
    </source>
</evidence>